<comment type="caution">
    <text evidence="1">The sequence shown here is derived from an EMBL/GenBank/DDBJ whole genome shotgun (WGS) entry which is preliminary data.</text>
</comment>
<gene>
    <name evidence="1" type="ORF">CJP73_00515</name>
</gene>
<sequence length="118" mass="13855">MSKLSADDLIWNWARWCWSGETVGNMTPYVSWEDDFRPIQVDQAREVEQMHKSLSHFEAMIITAEYPQKNAMFAGLSGDARQTKARRWIFTVTGVHLSADEYRMFLGLFRDSVQRRFT</sequence>
<accession>A0A3A1YZP8</accession>
<evidence type="ECO:0000313" key="2">
    <source>
        <dbReference type="Proteomes" id="UP000266206"/>
    </source>
</evidence>
<dbReference type="AlphaFoldDB" id="A0A3A1YZP8"/>
<proteinExistence type="predicted"/>
<dbReference type="OrthoDB" id="8638523at2"/>
<name>A0A3A1YZP8_9BURK</name>
<organism evidence="1 2">
    <name type="scientific">Neopusillimonas maritima</name>
    <dbReference type="NCBI Taxonomy" id="2026239"/>
    <lineage>
        <taxon>Bacteria</taxon>
        <taxon>Pseudomonadati</taxon>
        <taxon>Pseudomonadota</taxon>
        <taxon>Betaproteobacteria</taxon>
        <taxon>Burkholderiales</taxon>
        <taxon>Alcaligenaceae</taxon>
        <taxon>Neopusillimonas</taxon>
    </lineage>
</organism>
<protein>
    <submittedName>
        <fullName evidence="1">Uncharacterized protein</fullName>
    </submittedName>
</protein>
<reference evidence="1 2" key="1">
    <citation type="submission" date="2017-08" db="EMBL/GenBank/DDBJ databases">
        <title>Pusillimonas indicus sp. nov., a member of the family Alcaligenaceae isolated from surface seawater.</title>
        <authorList>
            <person name="Li J."/>
        </authorList>
    </citation>
    <scope>NUCLEOTIDE SEQUENCE [LARGE SCALE GENOMIC DNA]</scope>
    <source>
        <strain evidence="1 2">L52-1-41</strain>
    </source>
</reference>
<evidence type="ECO:0000313" key="1">
    <source>
        <dbReference type="EMBL" id="RIY41964.1"/>
    </source>
</evidence>
<dbReference type="EMBL" id="NQYH01000001">
    <property type="protein sequence ID" value="RIY41964.1"/>
    <property type="molecule type" value="Genomic_DNA"/>
</dbReference>
<dbReference type="Proteomes" id="UP000266206">
    <property type="component" value="Unassembled WGS sequence"/>
</dbReference>
<dbReference type="RefSeq" id="WP_119515191.1">
    <property type="nucleotide sequence ID" value="NZ_NQYH01000001.1"/>
</dbReference>